<dbReference type="Proteomes" id="UP000682134">
    <property type="component" value="Unassembled WGS sequence"/>
</dbReference>
<protein>
    <submittedName>
        <fullName evidence="2">VOC family protein</fullName>
    </submittedName>
</protein>
<dbReference type="InterPro" id="IPR029068">
    <property type="entry name" value="Glyas_Bleomycin-R_OHBP_Dase"/>
</dbReference>
<comment type="caution">
    <text evidence="2">The sequence shown here is derived from an EMBL/GenBank/DDBJ whole genome shotgun (WGS) entry which is preliminary data.</text>
</comment>
<dbReference type="InterPro" id="IPR037523">
    <property type="entry name" value="VOC_core"/>
</dbReference>
<proteinExistence type="predicted"/>
<evidence type="ECO:0000259" key="1">
    <source>
        <dbReference type="PROSITE" id="PS51819"/>
    </source>
</evidence>
<gene>
    <name evidence="2" type="ORF">J5Y03_10280</name>
</gene>
<organism evidence="2 3">
    <name type="scientific">Gottfriedia endophytica</name>
    <dbReference type="NCBI Taxonomy" id="2820819"/>
    <lineage>
        <taxon>Bacteria</taxon>
        <taxon>Bacillati</taxon>
        <taxon>Bacillota</taxon>
        <taxon>Bacilli</taxon>
        <taxon>Bacillales</taxon>
        <taxon>Bacillaceae</taxon>
        <taxon>Gottfriedia</taxon>
    </lineage>
</organism>
<dbReference type="AlphaFoldDB" id="A0A940NJI9"/>
<accession>A0A940NJI9</accession>
<keyword evidence="3" id="KW-1185">Reference proteome</keyword>
<reference evidence="2" key="1">
    <citation type="submission" date="2021-04" db="EMBL/GenBank/DDBJ databases">
        <title>Genome seq and assembly of Bacillus sp.</title>
        <authorList>
            <person name="Chhetri G."/>
        </authorList>
    </citation>
    <scope>NUCLEOTIDE SEQUENCE</scope>
    <source>
        <strain evidence="2">RG28</strain>
    </source>
</reference>
<dbReference type="Gene3D" id="3.10.180.10">
    <property type="entry name" value="2,3-Dihydroxybiphenyl 1,2-Dioxygenase, domain 1"/>
    <property type="match status" value="1"/>
</dbReference>
<dbReference type="PROSITE" id="PS51819">
    <property type="entry name" value="VOC"/>
    <property type="match status" value="1"/>
</dbReference>
<dbReference type="RefSeq" id="WP_209405254.1">
    <property type="nucleotide sequence ID" value="NZ_JAGIYQ010000005.1"/>
</dbReference>
<evidence type="ECO:0000313" key="2">
    <source>
        <dbReference type="EMBL" id="MBP0725575.1"/>
    </source>
</evidence>
<name>A0A940NJI9_9BACI</name>
<evidence type="ECO:0000313" key="3">
    <source>
        <dbReference type="Proteomes" id="UP000682134"/>
    </source>
</evidence>
<sequence length="128" mass="14690">MDQLIPKLSSIEVPVQSLKASIEWYKTILELEVTYEGEHDAMLRFQSKDLPGLYLVQTDSTERLGFTDSRTQIKHSVVDFYTPNLEELYKDLIRQNVRVTELNLNGEIGGFGFYDLDNNLFGACNISH</sequence>
<dbReference type="EMBL" id="JAGIYQ010000005">
    <property type="protein sequence ID" value="MBP0725575.1"/>
    <property type="molecule type" value="Genomic_DNA"/>
</dbReference>
<dbReference type="SUPFAM" id="SSF54593">
    <property type="entry name" value="Glyoxalase/Bleomycin resistance protein/Dihydroxybiphenyl dioxygenase"/>
    <property type="match status" value="1"/>
</dbReference>
<feature type="domain" description="VOC" evidence="1">
    <location>
        <begin position="7"/>
        <end position="126"/>
    </location>
</feature>
<dbReference type="CDD" id="cd06587">
    <property type="entry name" value="VOC"/>
    <property type="match status" value="1"/>
</dbReference>